<evidence type="ECO:0000313" key="1">
    <source>
        <dbReference type="EnsemblPlants" id="Bo4g080000.1"/>
    </source>
</evidence>
<protein>
    <submittedName>
        <fullName evidence="1">Uncharacterized protein</fullName>
    </submittedName>
</protein>
<proteinExistence type="predicted"/>
<sequence>MESKEQELQSPLSMCERFYDLLVKLLATQAFKKVTLGYPLILGAIERPEKNSDIRSNIICGVENIMEKNEMLSVTARSPGVRPGFSKGRYGHVSTHLANPTPAHREKWKWRGKGKGNPSFCQMGRRETHILWEILRSRNRAVTLSLNGEQLELRQPKEKAPKKIVSIKEEVDEIRISSRRIKKKTSKGSFESFQHEVMSLKPLKSILRKDSEGKNNI</sequence>
<reference evidence="1" key="2">
    <citation type="submission" date="2015-03" db="UniProtKB">
        <authorList>
            <consortium name="EnsemblPlants"/>
        </authorList>
    </citation>
    <scope>IDENTIFICATION</scope>
</reference>
<dbReference type="HOGENOM" id="CLU_110869_0_0_1"/>
<dbReference type="eggNOG" id="ENOG502R1TZ">
    <property type="taxonomic scope" value="Eukaryota"/>
</dbReference>
<dbReference type="Gramene" id="Bo4g080000.1">
    <property type="protein sequence ID" value="Bo4g080000.1"/>
    <property type="gene ID" value="Bo4g080000"/>
</dbReference>
<evidence type="ECO:0000313" key="2">
    <source>
        <dbReference type="Proteomes" id="UP000032141"/>
    </source>
</evidence>
<dbReference type="OMA" id="CGVENIM"/>
<name>A0A0D3BUW1_BRAOL</name>
<keyword evidence="2" id="KW-1185">Reference proteome</keyword>
<dbReference type="EnsemblPlants" id="Bo4g080000.1">
    <property type="protein sequence ID" value="Bo4g080000.1"/>
    <property type="gene ID" value="Bo4g080000"/>
</dbReference>
<accession>A0A0D3BUW1</accession>
<organism evidence="1 2">
    <name type="scientific">Brassica oleracea var. oleracea</name>
    <dbReference type="NCBI Taxonomy" id="109376"/>
    <lineage>
        <taxon>Eukaryota</taxon>
        <taxon>Viridiplantae</taxon>
        <taxon>Streptophyta</taxon>
        <taxon>Embryophyta</taxon>
        <taxon>Tracheophyta</taxon>
        <taxon>Spermatophyta</taxon>
        <taxon>Magnoliopsida</taxon>
        <taxon>eudicotyledons</taxon>
        <taxon>Gunneridae</taxon>
        <taxon>Pentapetalae</taxon>
        <taxon>rosids</taxon>
        <taxon>malvids</taxon>
        <taxon>Brassicales</taxon>
        <taxon>Brassicaceae</taxon>
        <taxon>Brassiceae</taxon>
        <taxon>Brassica</taxon>
    </lineage>
</organism>
<reference evidence="1 2" key="1">
    <citation type="journal article" date="2014" name="Genome Biol.">
        <title>Transcriptome and methylome profiling reveals relics of genome dominance in the mesopolyploid Brassica oleracea.</title>
        <authorList>
            <person name="Parkin I.A."/>
            <person name="Koh C."/>
            <person name="Tang H."/>
            <person name="Robinson S.J."/>
            <person name="Kagale S."/>
            <person name="Clarke W.E."/>
            <person name="Town C.D."/>
            <person name="Nixon J."/>
            <person name="Krishnakumar V."/>
            <person name="Bidwell S.L."/>
            <person name="Denoeud F."/>
            <person name="Belcram H."/>
            <person name="Links M.G."/>
            <person name="Just J."/>
            <person name="Clarke C."/>
            <person name="Bender T."/>
            <person name="Huebert T."/>
            <person name="Mason A.S."/>
            <person name="Pires J.C."/>
            <person name="Barker G."/>
            <person name="Moore J."/>
            <person name="Walley P.G."/>
            <person name="Manoli S."/>
            <person name="Batley J."/>
            <person name="Edwards D."/>
            <person name="Nelson M.N."/>
            <person name="Wang X."/>
            <person name="Paterson A.H."/>
            <person name="King G."/>
            <person name="Bancroft I."/>
            <person name="Chalhoub B."/>
            <person name="Sharpe A.G."/>
        </authorList>
    </citation>
    <scope>NUCLEOTIDE SEQUENCE</scope>
    <source>
        <strain evidence="1 2">cv. TO1000</strain>
    </source>
</reference>
<dbReference type="AlphaFoldDB" id="A0A0D3BUW1"/>
<dbReference type="Proteomes" id="UP000032141">
    <property type="component" value="Chromosome C4"/>
</dbReference>